<dbReference type="GO" id="GO:0009922">
    <property type="term" value="F:fatty acid elongase activity"/>
    <property type="evidence" value="ECO:0007669"/>
    <property type="project" value="InterPro"/>
</dbReference>
<keyword evidence="12" id="KW-1185">Reference proteome</keyword>
<dbReference type="GO" id="GO:0034626">
    <property type="term" value="P:fatty acid elongation, polyunsaturated fatty acid"/>
    <property type="evidence" value="ECO:0007669"/>
    <property type="project" value="TreeGrafter"/>
</dbReference>
<evidence type="ECO:0000256" key="7">
    <source>
        <dbReference type="ARBA" id="ARBA00023098"/>
    </source>
</evidence>
<dbReference type="GO" id="GO:0019367">
    <property type="term" value="P:fatty acid elongation, saturated fatty acid"/>
    <property type="evidence" value="ECO:0007669"/>
    <property type="project" value="TreeGrafter"/>
</dbReference>
<feature type="transmembrane region" description="Helical" evidence="10">
    <location>
        <begin position="96"/>
        <end position="118"/>
    </location>
</feature>
<dbReference type="PROSITE" id="PS01188">
    <property type="entry name" value="ELO"/>
    <property type="match status" value="1"/>
</dbReference>
<dbReference type="InterPro" id="IPR002076">
    <property type="entry name" value="ELO_fam"/>
</dbReference>
<dbReference type="Proteomes" id="UP000019763">
    <property type="component" value="Unassembled WGS sequence"/>
</dbReference>
<keyword evidence="6 10" id="KW-1133">Transmembrane helix</keyword>
<organism evidence="11 12">
    <name type="scientific">Gregarina niphandrodes</name>
    <name type="common">Septate eugregarine</name>
    <dbReference type="NCBI Taxonomy" id="110365"/>
    <lineage>
        <taxon>Eukaryota</taxon>
        <taxon>Sar</taxon>
        <taxon>Alveolata</taxon>
        <taxon>Apicomplexa</taxon>
        <taxon>Conoidasida</taxon>
        <taxon>Gregarinasina</taxon>
        <taxon>Eugregarinorida</taxon>
        <taxon>Gregarinidae</taxon>
        <taxon>Gregarina</taxon>
    </lineage>
</organism>
<keyword evidence="8 10" id="KW-0472">Membrane</keyword>
<keyword evidence="5 10" id="KW-0276">Fatty acid metabolism</keyword>
<feature type="transmembrane region" description="Helical" evidence="10">
    <location>
        <begin position="193"/>
        <end position="213"/>
    </location>
</feature>
<evidence type="ECO:0000256" key="6">
    <source>
        <dbReference type="ARBA" id="ARBA00022989"/>
    </source>
</evidence>
<comment type="catalytic activity">
    <reaction evidence="10">
        <text>an acyl-CoA + malonyl-CoA + H(+) = a 3-oxoacyl-CoA + CO2 + CoA</text>
        <dbReference type="Rhea" id="RHEA:50252"/>
        <dbReference type="ChEBI" id="CHEBI:15378"/>
        <dbReference type="ChEBI" id="CHEBI:16526"/>
        <dbReference type="ChEBI" id="CHEBI:57287"/>
        <dbReference type="ChEBI" id="CHEBI:57384"/>
        <dbReference type="ChEBI" id="CHEBI:58342"/>
        <dbReference type="ChEBI" id="CHEBI:90726"/>
    </reaction>
    <physiologicalReaction direction="left-to-right" evidence="10">
        <dbReference type="Rhea" id="RHEA:50253"/>
    </physiologicalReaction>
</comment>
<evidence type="ECO:0000313" key="11">
    <source>
        <dbReference type="EMBL" id="EZG55275.1"/>
    </source>
</evidence>
<comment type="subcellular location">
    <subcellularLocation>
        <location evidence="1">Membrane</location>
        <topology evidence="1">Multi-pass membrane protein</topology>
    </subcellularLocation>
</comment>
<dbReference type="RefSeq" id="XP_011131654.1">
    <property type="nucleotide sequence ID" value="XM_011133352.1"/>
</dbReference>
<dbReference type="EC" id="2.3.1.-" evidence="10"/>
<reference evidence="11" key="1">
    <citation type="submission" date="2013-12" db="EMBL/GenBank/DDBJ databases">
        <authorList>
            <person name="Omoto C.K."/>
            <person name="Sibley D."/>
            <person name="Venepally P."/>
            <person name="Hadjithomas M."/>
            <person name="Karamycheva S."/>
            <person name="Brunk B."/>
            <person name="Roos D."/>
            <person name="Caler E."/>
            <person name="Lorenzi H."/>
        </authorList>
    </citation>
    <scope>NUCLEOTIDE SEQUENCE</scope>
</reference>
<evidence type="ECO:0000313" key="12">
    <source>
        <dbReference type="Proteomes" id="UP000019763"/>
    </source>
</evidence>
<dbReference type="PANTHER" id="PTHR11157:SF17">
    <property type="entry name" value="ELONGATION OF VERY LONG CHAIN FATTY ACIDS PROTEIN 6"/>
    <property type="match status" value="1"/>
</dbReference>
<dbReference type="Pfam" id="PF01151">
    <property type="entry name" value="ELO"/>
    <property type="match status" value="1"/>
</dbReference>
<dbReference type="GO" id="GO:0005789">
    <property type="term" value="C:endoplasmic reticulum membrane"/>
    <property type="evidence" value="ECO:0007669"/>
    <property type="project" value="TreeGrafter"/>
</dbReference>
<evidence type="ECO:0000256" key="9">
    <source>
        <dbReference type="ARBA" id="ARBA00023160"/>
    </source>
</evidence>
<comment type="similarity">
    <text evidence="10">Belongs to the ELO family.</text>
</comment>
<keyword evidence="7 10" id="KW-0443">Lipid metabolism</keyword>
<dbReference type="AlphaFoldDB" id="A0A023B2X6"/>
<dbReference type="OMA" id="PISWVPI"/>
<feature type="transmembrane region" description="Helical" evidence="10">
    <location>
        <begin position="225"/>
        <end position="246"/>
    </location>
</feature>
<evidence type="ECO:0000256" key="1">
    <source>
        <dbReference type="ARBA" id="ARBA00004141"/>
    </source>
</evidence>
<dbReference type="GeneID" id="22914075"/>
<sequence length="317" mass="37223">MDEFAFDGYRQLQLRDFPNASQAILLLERDVWWLKPFYLPFEKSYDGVGLLLYSRTNYWLAPTFCFLYLLFIWWGPRYMADKTPFKLQAPLKYWNLLLAVYSAWGASRVLPHMFVQLYKFGWNASLCSPPVFTYGRGAVGLWTGLFVYSKYFELIDTVFIVLRKRNLNFLHWYHHVTVLMYTWDAFASEQPPGMFYCGMNYAVHSVMYFYYYLAATRSRPPRWGVVVTLMQIAQMIAGVLITIVSLHNAFTKPFMQYSTATIAMDPADMGTCFISKTNMVSAAAMYSTYFYLFAKFFYVRYIQKKGGASKKHLKKRE</sequence>
<dbReference type="EMBL" id="AFNH02000857">
    <property type="protein sequence ID" value="EZG55275.1"/>
    <property type="molecule type" value="Genomic_DNA"/>
</dbReference>
<comment type="caution">
    <text evidence="11">The sequence shown here is derived from an EMBL/GenBank/DDBJ whole genome shotgun (WGS) entry which is preliminary data.</text>
</comment>
<dbReference type="eggNOG" id="KOG3072">
    <property type="taxonomic scope" value="Eukaryota"/>
</dbReference>
<keyword evidence="3 10" id="KW-0808">Transferase</keyword>
<evidence type="ECO:0000256" key="2">
    <source>
        <dbReference type="ARBA" id="ARBA00022516"/>
    </source>
</evidence>
<protein>
    <recommendedName>
        <fullName evidence="10">Elongation of fatty acids protein</fullName>
        <ecNumber evidence="10">2.3.1.-</ecNumber>
    </recommendedName>
</protein>
<feature type="transmembrane region" description="Helical" evidence="10">
    <location>
        <begin position="283"/>
        <end position="302"/>
    </location>
</feature>
<feature type="transmembrane region" description="Helical" evidence="10">
    <location>
        <begin position="58"/>
        <end position="75"/>
    </location>
</feature>
<proteinExistence type="inferred from homology"/>
<evidence type="ECO:0000256" key="8">
    <source>
        <dbReference type="ARBA" id="ARBA00023136"/>
    </source>
</evidence>
<feature type="transmembrane region" description="Helical" evidence="10">
    <location>
        <begin position="169"/>
        <end position="187"/>
    </location>
</feature>
<keyword evidence="4 10" id="KW-0812">Transmembrane</keyword>
<gene>
    <name evidence="11" type="ORF">GNI_115040</name>
</gene>
<evidence type="ECO:0000256" key="5">
    <source>
        <dbReference type="ARBA" id="ARBA00022832"/>
    </source>
</evidence>
<name>A0A023B2X6_GRENI</name>
<keyword evidence="2 10" id="KW-0444">Lipid biosynthesis</keyword>
<dbReference type="GO" id="GO:0042761">
    <property type="term" value="P:very long-chain fatty acid biosynthetic process"/>
    <property type="evidence" value="ECO:0007669"/>
    <property type="project" value="TreeGrafter"/>
</dbReference>
<evidence type="ECO:0000256" key="4">
    <source>
        <dbReference type="ARBA" id="ARBA00022692"/>
    </source>
</evidence>
<evidence type="ECO:0000256" key="3">
    <source>
        <dbReference type="ARBA" id="ARBA00022679"/>
    </source>
</evidence>
<keyword evidence="9 10" id="KW-0275">Fatty acid biosynthesis</keyword>
<dbReference type="GO" id="GO:0030148">
    <property type="term" value="P:sphingolipid biosynthetic process"/>
    <property type="evidence" value="ECO:0007669"/>
    <property type="project" value="TreeGrafter"/>
</dbReference>
<evidence type="ECO:0000256" key="10">
    <source>
        <dbReference type="RuleBase" id="RU361115"/>
    </source>
</evidence>
<dbReference type="GO" id="GO:0034625">
    <property type="term" value="P:fatty acid elongation, monounsaturated fatty acid"/>
    <property type="evidence" value="ECO:0007669"/>
    <property type="project" value="TreeGrafter"/>
</dbReference>
<accession>A0A023B2X6</accession>
<dbReference type="OrthoDB" id="434092at2759"/>
<dbReference type="PANTHER" id="PTHR11157">
    <property type="entry name" value="FATTY ACID ACYL TRANSFERASE-RELATED"/>
    <property type="match status" value="1"/>
</dbReference>
<dbReference type="InterPro" id="IPR030457">
    <property type="entry name" value="ELO_CS"/>
</dbReference>
<dbReference type="VEuPathDB" id="CryptoDB:GNI_115040"/>
<feature type="transmembrane region" description="Helical" evidence="10">
    <location>
        <begin position="138"/>
        <end position="162"/>
    </location>
</feature>